<dbReference type="RefSeq" id="WP_267565744.1">
    <property type="nucleotide sequence ID" value="NZ_JAPNTZ010000009.1"/>
</dbReference>
<evidence type="ECO:0000313" key="1">
    <source>
        <dbReference type="EMBL" id="MCY1141357.1"/>
    </source>
</evidence>
<gene>
    <name evidence="1" type="ORF">OWR29_25445</name>
</gene>
<dbReference type="Proteomes" id="UP001151002">
    <property type="component" value="Unassembled WGS sequence"/>
</dbReference>
<sequence length="331" mass="35477">MHDAENTRRDLSAYQGFAADYQHNTTPASPNLVLADRERELLEIKGPCSSKACRLHYAHSGPCDTRNTTPSPTAAVASVPPVARESSEDVDVEYSEAAGRLIGRLLDADLAYMNRRGLPDALAQDIRVHWLRDLVPIIAESVDALTSAPVARMDDQHAVRQLVSPERPVEELSAAGDWGPYDVDTSMAHVPLPAAVSELYAGGLVQPGDPSRLVEGTLLAHLEAACEAVRIGRGSFDQLVLEVLSRAEVGVAMVVIGLIRRAYAAGEAAAIAEMADTPLQIDVVRDIPNELDDSLSEPGRPVYAPCQPIGCDAGFHLAGCVYTETEVLDRG</sequence>
<proteinExistence type="predicted"/>
<reference evidence="1" key="1">
    <citation type="submission" date="2022-11" db="EMBL/GenBank/DDBJ databases">
        <authorList>
            <person name="Somphong A."/>
            <person name="Phongsopitanun W."/>
        </authorList>
    </citation>
    <scope>NUCLEOTIDE SEQUENCE</scope>
    <source>
        <strain evidence="1">Pm04-4</strain>
    </source>
</reference>
<comment type="caution">
    <text evidence="1">The sequence shown here is derived from an EMBL/GenBank/DDBJ whole genome shotgun (WGS) entry which is preliminary data.</text>
</comment>
<evidence type="ECO:0000313" key="2">
    <source>
        <dbReference type="Proteomes" id="UP001151002"/>
    </source>
</evidence>
<organism evidence="1 2">
    <name type="scientific">Paractinoplanes pyxinae</name>
    <dbReference type="NCBI Taxonomy" id="2997416"/>
    <lineage>
        <taxon>Bacteria</taxon>
        <taxon>Bacillati</taxon>
        <taxon>Actinomycetota</taxon>
        <taxon>Actinomycetes</taxon>
        <taxon>Micromonosporales</taxon>
        <taxon>Micromonosporaceae</taxon>
        <taxon>Paractinoplanes</taxon>
    </lineage>
</organism>
<dbReference type="EMBL" id="JAPNTZ010000009">
    <property type="protein sequence ID" value="MCY1141357.1"/>
    <property type="molecule type" value="Genomic_DNA"/>
</dbReference>
<protein>
    <submittedName>
        <fullName evidence="1">Uncharacterized protein</fullName>
    </submittedName>
</protein>
<accession>A0ABT4B5P6</accession>
<keyword evidence="2" id="KW-1185">Reference proteome</keyword>
<name>A0ABT4B5P6_9ACTN</name>